<feature type="region of interest" description="Disordered" evidence="2">
    <location>
        <begin position="769"/>
        <end position="789"/>
    </location>
</feature>
<dbReference type="Pfam" id="PF11500">
    <property type="entry name" value="Cut12"/>
    <property type="match status" value="1"/>
</dbReference>
<feature type="region of interest" description="Disordered" evidence="2">
    <location>
        <begin position="1"/>
        <end position="44"/>
    </location>
</feature>
<keyword evidence="1" id="KW-0175">Coiled coil</keyword>
<dbReference type="HOGENOM" id="CLU_007643_2_0_1"/>
<dbReference type="OMA" id="ETIESKW"/>
<gene>
    <name evidence="4" type="primary">B10H4.080</name>
</gene>
<dbReference type="AlphaFoldDB" id="Q8X0N2"/>
<name>Q8X0N2_NEUCS</name>
<feature type="compositionally biased region" description="Polar residues" evidence="2">
    <location>
        <begin position="607"/>
        <end position="616"/>
    </location>
</feature>
<dbReference type="EMBL" id="AL670010">
    <property type="protein sequence ID" value="CAD21395.1"/>
    <property type="molecule type" value="Genomic_DNA"/>
</dbReference>
<feature type="compositionally biased region" description="Polar residues" evidence="2">
    <location>
        <begin position="1"/>
        <end position="30"/>
    </location>
</feature>
<reference evidence="4" key="2">
    <citation type="submission" date="2002-01" db="EMBL/GenBank/DDBJ databases">
        <authorList>
            <person name="German Neurospora genome project"/>
        </authorList>
    </citation>
    <scope>NUCLEOTIDE SEQUENCE</scope>
</reference>
<evidence type="ECO:0000256" key="1">
    <source>
        <dbReference type="SAM" id="Coils"/>
    </source>
</evidence>
<dbReference type="InterPro" id="IPR021589">
    <property type="entry name" value="Cut12"/>
</dbReference>
<feature type="compositionally biased region" description="Basic and acidic residues" evidence="2">
    <location>
        <begin position="771"/>
        <end position="789"/>
    </location>
</feature>
<feature type="compositionally biased region" description="Low complexity" evidence="2">
    <location>
        <begin position="618"/>
        <end position="641"/>
    </location>
</feature>
<sequence length="789" mass="87887">MKTREGPQQQDGPEPESTTTASIPLFSSSLADKVPPASPDKLSTLLTRKFPPLTLNGWMAGRAIRAHPMPLDVPDTPAPVFAVRALKTALFGTPAKDSKKTAPMPGPHRSPTKPNGILLTPGVGAARRKRVSFGHGVKAGSALDLTATGGLGTDGQASKPKTRLTEILENSRTRPQTADTGVKTFSAEDAWDEDDVEYYDDSDLETDITDATVDLNEPHSRSGRYWKAEFEKYHADARAEMEKLVRYKQLAKSYAKLKDAEAVDLNKKLKEEQERVQQMEEQIAEMTRHVNVYSKRGGVEPNNGLIEELNRQKALAQEYRAQVEELEEILREDEEDHNDYQAGSHASYKRRIASPRTHRTLLEAQRELRKARSQVRELGKLRDERGRMKTELKFAEQRATALAEENKKLNSEVVLSNFKVKDLEKRLAESKNENLVKDNELQKLRADYNKLKEDAKSRYVEAREVLEKKNDKISELQQEIATLKAETIESKWAARMKNLEAKLKASHDKVKEANDREEALKFLESAEEESTLLFKELDALRKTSIQRGLLAPAPAAGAQKRIRTITGDIKRYSYEDDALVSSRAFREKVEADMGKKPLGFGEAAKQQAPSWTTSQPERAATSHRTTAGTTTTAGSSAAARTLRTKSSLEDILGKKLNKPWTSTKATATAAANAGSQLPTTRMTRIARPLSNEVPELEPFKAPTSHSFKVPDLEPFKPDVVPHSNIARLEGFDIDSSSVWNVGSITPPPKTSASTTLPADRRAAAIARLQRKRAERERGLGDRNKENLWP</sequence>
<evidence type="ECO:0000259" key="3">
    <source>
        <dbReference type="Pfam" id="PF11500"/>
    </source>
</evidence>
<feature type="domain" description="Spindle pole body-associated protein cut12" evidence="3">
    <location>
        <begin position="158"/>
        <end position="291"/>
    </location>
</feature>
<dbReference type="VEuPathDB" id="FungiDB:NCU01186"/>
<evidence type="ECO:0000313" key="4">
    <source>
        <dbReference type="EMBL" id="CAD21395.1"/>
    </source>
</evidence>
<proteinExistence type="predicted"/>
<protein>
    <submittedName>
        <fullName evidence="4">Uncharacterized protein B10H4.080</fullName>
    </submittedName>
</protein>
<feature type="region of interest" description="Disordered" evidence="2">
    <location>
        <begin position="596"/>
        <end position="641"/>
    </location>
</feature>
<organism evidence="4">
    <name type="scientific">Neurospora crassa</name>
    <dbReference type="NCBI Taxonomy" id="5141"/>
    <lineage>
        <taxon>Eukaryota</taxon>
        <taxon>Fungi</taxon>
        <taxon>Dikarya</taxon>
        <taxon>Ascomycota</taxon>
        <taxon>Pezizomycotina</taxon>
        <taxon>Sordariomycetes</taxon>
        <taxon>Sordariomycetidae</taxon>
        <taxon>Sordariales</taxon>
        <taxon>Sordariaceae</taxon>
        <taxon>Neurospora</taxon>
    </lineage>
</organism>
<evidence type="ECO:0000256" key="2">
    <source>
        <dbReference type="SAM" id="MobiDB-lite"/>
    </source>
</evidence>
<feature type="coiled-coil region" evidence="1">
    <location>
        <begin position="255"/>
        <end position="543"/>
    </location>
</feature>
<feature type="region of interest" description="Disordered" evidence="2">
    <location>
        <begin position="92"/>
        <end position="118"/>
    </location>
</feature>
<accession>Q8X0N2</accession>
<reference evidence="4" key="1">
    <citation type="submission" date="2002-01" db="EMBL/GenBank/DDBJ databases">
        <authorList>
            <person name="Schulte U."/>
            <person name="Aign V."/>
            <person name="Hoheisel J."/>
            <person name="Brandt P."/>
            <person name="Fartmann B."/>
            <person name="Holland R."/>
            <person name="Nyakatura G."/>
            <person name="Mewes H.W."/>
            <person name="Mannhaupt G."/>
        </authorList>
    </citation>
    <scope>NUCLEOTIDE SEQUENCE</scope>
</reference>
<dbReference type="PhylomeDB" id="Q8X0N2"/>